<accession>K0RJX8</accession>
<name>K0RJX8_THAOC</name>
<keyword evidence="1" id="KW-0732">Signal</keyword>
<dbReference type="Proteomes" id="UP000266841">
    <property type="component" value="Unassembled WGS sequence"/>
</dbReference>
<dbReference type="TCDB" id="1.B.77.2.1">
    <property type="family name" value="the chloroplast outer membrane porin (oep23) family"/>
</dbReference>
<comment type="caution">
    <text evidence="3">The sequence shown here is derived from an EMBL/GenBank/DDBJ whole genome shotgun (WGS) entry which is preliminary data.</text>
</comment>
<feature type="chain" id="PRO_5003836356" description="DUF1990 domain-containing protein" evidence="1">
    <location>
        <begin position="25"/>
        <end position="279"/>
    </location>
</feature>
<evidence type="ECO:0000313" key="3">
    <source>
        <dbReference type="EMBL" id="EJK49151.1"/>
    </source>
</evidence>
<gene>
    <name evidence="3" type="ORF">THAOC_32001</name>
</gene>
<evidence type="ECO:0000256" key="1">
    <source>
        <dbReference type="SAM" id="SignalP"/>
    </source>
</evidence>
<dbReference type="InterPro" id="IPR018960">
    <property type="entry name" value="DUF1990"/>
</dbReference>
<organism evidence="3 4">
    <name type="scientific">Thalassiosira oceanica</name>
    <name type="common">Marine diatom</name>
    <dbReference type="NCBI Taxonomy" id="159749"/>
    <lineage>
        <taxon>Eukaryota</taxon>
        <taxon>Sar</taxon>
        <taxon>Stramenopiles</taxon>
        <taxon>Ochrophyta</taxon>
        <taxon>Bacillariophyta</taxon>
        <taxon>Coscinodiscophyceae</taxon>
        <taxon>Thalassiosirophycidae</taxon>
        <taxon>Thalassiosirales</taxon>
        <taxon>Thalassiosiraceae</taxon>
        <taxon>Thalassiosira</taxon>
    </lineage>
</organism>
<feature type="signal peptide" evidence="1">
    <location>
        <begin position="1"/>
        <end position="24"/>
    </location>
</feature>
<dbReference type="OrthoDB" id="46304at2759"/>
<proteinExistence type="predicted"/>
<evidence type="ECO:0000313" key="4">
    <source>
        <dbReference type="Proteomes" id="UP000266841"/>
    </source>
</evidence>
<dbReference type="eggNOG" id="ENOG502QZ7W">
    <property type="taxonomic scope" value="Eukaryota"/>
</dbReference>
<dbReference type="EMBL" id="AGNL01045066">
    <property type="protein sequence ID" value="EJK49151.1"/>
    <property type="molecule type" value="Genomic_DNA"/>
</dbReference>
<feature type="domain" description="DUF1990" evidence="2">
    <location>
        <begin position="174"/>
        <end position="265"/>
    </location>
</feature>
<dbReference type="PANTHER" id="PTHR34202:SF1">
    <property type="entry name" value="UPF0548 PROTEIN"/>
    <property type="match status" value="1"/>
</dbReference>
<reference evidence="3 4" key="1">
    <citation type="journal article" date="2012" name="Genome Biol.">
        <title>Genome and low-iron response of an oceanic diatom adapted to chronic iron limitation.</title>
        <authorList>
            <person name="Lommer M."/>
            <person name="Specht M."/>
            <person name="Roy A.S."/>
            <person name="Kraemer L."/>
            <person name="Andreson R."/>
            <person name="Gutowska M.A."/>
            <person name="Wolf J."/>
            <person name="Bergner S.V."/>
            <person name="Schilhabel M.B."/>
            <person name="Klostermeier U.C."/>
            <person name="Beiko R.G."/>
            <person name="Rosenstiel P."/>
            <person name="Hippler M."/>
            <person name="Laroche J."/>
        </authorList>
    </citation>
    <scope>NUCLEOTIDE SEQUENCE [LARGE SCALE GENOMIC DNA]</scope>
    <source>
        <strain evidence="3 4">CCMP1005</strain>
    </source>
</reference>
<dbReference type="Pfam" id="PF09348">
    <property type="entry name" value="DUF1990"/>
    <property type="match status" value="1"/>
</dbReference>
<evidence type="ECO:0000259" key="2">
    <source>
        <dbReference type="Pfam" id="PF09348"/>
    </source>
</evidence>
<protein>
    <recommendedName>
        <fullName evidence="2">DUF1990 domain-containing protein</fullName>
    </recommendedName>
</protein>
<sequence>MLPQDSYVLFFVLVVSLALSSASASLRTRLTSSRPTDDNARSIFRLDGDEHTTANAQIRFNHDDVGITRPDIAFPADHGDRCDEHGVLSESLVVDGWRILRFTARVGVGKVCYRQARDAVLGWNFHSKCGKKSMGIVSINASGFLGESEGLRNIARSKGYSRPRKSLLATFTELALPFVQIYVVNPVHTVYEKVDCWHRPSKCVYSCTSYATLRGHLLSGEERVLARMRSSGEVYVEIVSFSRAGPSVIGKIVWPFIGRVQKQFFMKEIDHLAKAAIRS</sequence>
<dbReference type="AlphaFoldDB" id="K0RJX8"/>
<keyword evidence="4" id="KW-1185">Reference proteome</keyword>
<dbReference type="PANTHER" id="PTHR34202">
    <property type="entry name" value="UPF0548 PROTEIN"/>
    <property type="match status" value="1"/>
</dbReference>